<gene>
    <name evidence="2" type="ORF">RCO7_07837</name>
</gene>
<protein>
    <submittedName>
        <fullName evidence="2">Uncharacterized protein</fullName>
    </submittedName>
</protein>
<feature type="transmembrane region" description="Helical" evidence="1">
    <location>
        <begin position="21"/>
        <end position="44"/>
    </location>
</feature>
<feature type="transmembrane region" description="Helical" evidence="1">
    <location>
        <begin position="50"/>
        <end position="69"/>
    </location>
</feature>
<evidence type="ECO:0000313" key="2">
    <source>
        <dbReference type="EMBL" id="CZS93124.1"/>
    </source>
</evidence>
<keyword evidence="1" id="KW-1133">Transmembrane helix</keyword>
<dbReference type="InParanoid" id="A0A1E1K938"/>
<dbReference type="AlphaFoldDB" id="A0A1E1K938"/>
<comment type="caution">
    <text evidence="2">The sequence shown here is derived from an EMBL/GenBank/DDBJ whole genome shotgun (WGS) entry which is preliminary data.</text>
</comment>
<name>A0A1E1K938_9HELO</name>
<keyword evidence="1" id="KW-0472">Membrane</keyword>
<sequence>MICGGEEESIIDSGGGRGVDWLAIAGASIIASTSTSTSTIASAIAATESIVGLVDSVIVLLVLIFRVILASYTSAEGSRVRSLVDLRPFGAFILILEADLEGIAAD</sequence>
<keyword evidence="1" id="KW-0812">Transmembrane</keyword>
<keyword evidence="3" id="KW-1185">Reference proteome</keyword>
<proteinExistence type="predicted"/>
<reference evidence="3" key="1">
    <citation type="submission" date="2016-03" db="EMBL/GenBank/DDBJ databases">
        <authorList>
            <person name="Ploux O."/>
        </authorList>
    </citation>
    <scope>NUCLEOTIDE SEQUENCE [LARGE SCALE GENOMIC DNA]</scope>
    <source>
        <strain evidence="3">UK7</strain>
    </source>
</reference>
<accession>A0A1E1K938</accession>
<organism evidence="2 3">
    <name type="scientific">Rhynchosporium graminicola</name>
    <dbReference type="NCBI Taxonomy" id="2792576"/>
    <lineage>
        <taxon>Eukaryota</taxon>
        <taxon>Fungi</taxon>
        <taxon>Dikarya</taxon>
        <taxon>Ascomycota</taxon>
        <taxon>Pezizomycotina</taxon>
        <taxon>Leotiomycetes</taxon>
        <taxon>Helotiales</taxon>
        <taxon>Ploettnerulaceae</taxon>
        <taxon>Rhynchosporium</taxon>
    </lineage>
</organism>
<dbReference type="EMBL" id="FJUW01000007">
    <property type="protein sequence ID" value="CZS93124.1"/>
    <property type="molecule type" value="Genomic_DNA"/>
</dbReference>
<evidence type="ECO:0000313" key="3">
    <source>
        <dbReference type="Proteomes" id="UP000178129"/>
    </source>
</evidence>
<dbReference type="Proteomes" id="UP000178129">
    <property type="component" value="Unassembled WGS sequence"/>
</dbReference>
<evidence type="ECO:0000256" key="1">
    <source>
        <dbReference type="SAM" id="Phobius"/>
    </source>
</evidence>